<dbReference type="AlphaFoldDB" id="A0A383DEM6"/>
<reference evidence="1" key="1">
    <citation type="submission" date="2018-05" db="EMBL/GenBank/DDBJ databases">
        <authorList>
            <person name="Lanie J.A."/>
            <person name="Ng W.-L."/>
            <person name="Kazmierczak K.M."/>
            <person name="Andrzejewski T.M."/>
            <person name="Davidsen T.M."/>
            <person name="Wayne K.J."/>
            <person name="Tettelin H."/>
            <person name="Glass J.I."/>
            <person name="Rusch D."/>
            <person name="Podicherti R."/>
            <person name="Tsui H.-C.T."/>
            <person name="Winkler M.E."/>
        </authorList>
    </citation>
    <scope>NUCLEOTIDE SEQUENCE</scope>
</reference>
<evidence type="ECO:0008006" key="2">
    <source>
        <dbReference type="Google" id="ProtNLM"/>
    </source>
</evidence>
<accession>A0A383DEM6</accession>
<name>A0A383DEM6_9ZZZZ</name>
<feature type="non-terminal residue" evidence="1">
    <location>
        <position position="135"/>
    </location>
</feature>
<dbReference type="InterPro" id="IPR008979">
    <property type="entry name" value="Galactose-bd-like_sf"/>
</dbReference>
<proteinExistence type="predicted"/>
<organism evidence="1">
    <name type="scientific">marine metagenome</name>
    <dbReference type="NCBI Taxonomy" id="408172"/>
    <lineage>
        <taxon>unclassified sequences</taxon>
        <taxon>metagenomes</taxon>
        <taxon>ecological metagenomes</taxon>
    </lineage>
</organism>
<dbReference type="EMBL" id="UINC01216580">
    <property type="protein sequence ID" value="SVE42773.1"/>
    <property type="molecule type" value="Genomic_DNA"/>
</dbReference>
<protein>
    <recommendedName>
        <fullName evidence="2">F5/8 type C domain-containing protein</fullName>
    </recommendedName>
</protein>
<evidence type="ECO:0000313" key="1">
    <source>
        <dbReference type="EMBL" id="SVE42773.1"/>
    </source>
</evidence>
<dbReference type="Gene3D" id="2.60.120.260">
    <property type="entry name" value="Galactose-binding domain-like"/>
    <property type="match status" value="1"/>
</dbReference>
<dbReference type="SUPFAM" id="SSF49785">
    <property type="entry name" value="Galactose-binding domain-like"/>
    <property type="match status" value="1"/>
</dbReference>
<gene>
    <name evidence="1" type="ORF">METZ01_LOCUS495627</name>
</gene>
<sequence>MLWTLMSAAIASADKVRFERRSDWDSWDFPKGVLVLNNDGSIRLNRVSKQINAAADSRNFLHQVKSSKEPIPGGIRVVGSGAETAQNVIDGRTDTWWQPELNAARQDRWVEVDLGRMVHATKIRLTFPDTLGVRP</sequence>